<evidence type="ECO:0000256" key="1">
    <source>
        <dbReference type="ARBA" id="ARBA00010613"/>
    </source>
</evidence>
<evidence type="ECO:0000313" key="5">
    <source>
        <dbReference type="Proteomes" id="UP000193224"/>
    </source>
</evidence>
<organism evidence="4 5">
    <name type="scientific">Roseovarius aestuarii</name>
    <dbReference type="NCBI Taxonomy" id="475083"/>
    <lineage>
        <taxon>Bacteria</taxon>
        <taxon>Pseudomonadati</taxon>
        <taxon>Pseudomonadota</taxon>
        <taxon>Alphaproteobacteria</taxon>
        <taxon>Rhodobacterales</taxon>
        <taxon>Roseobacteraceae</taxon>
        <taxon>Roseovarius</taxon>
    </lineage>
</organism>
<reference evidence="4 5" key="1">
    <citation type="submission" date="2017-03" db="EMBL/GenBank/DDBJ databases">
        <authorList>
            <person name="Afonso C.L."/>
            <person name="Miller P.J."/>
            <person name="Scott M.A."/>
            <person name="Spackman E."/>
            <person name="Goraichik I."/>
            <person name="Dimitrov K.M."/>
            <person name="Suarez D.L."/>
            <person name="Swayne D.E."/>
        </authorList>
    </citation>
    <scope>NUCLEOTIDE SEQUENCE [LARGE SCALE GENOMIC DNA]</scope>
    <source>
        <strain evidence="4 5">CECT 7745</strain>
    </source>
</reference>
<dbReference type="InterPro" id="IPR003010">
    <property type="entry name" value="C-N_Hydrolase"/>
</dbReference>
<dbReference type="PROSITE" id="PS50263">
    <property type="entry name" value="CN_HYDROLASE"/>
    <property type="match status" value="1"/>
</dbReference>
<evidence type="ECO:0000256" key="2">
    <source>
        <dbReference type="ARBA" id="ARBA00022801"/>
    </source>
</evidence>
<comment type="similarity">
    <text evidence="1">Belongs to the carbon-nitrogen hydrolase superfamily. NIT1/NIT2 family.</text>
</comment>
<gene>
    <name evidence="4" type="ORF">ROA7745_02134</name>
</gene>
<keyword evidence="5" id="KW-1185">Reference proteome</keyword>
<dbReference type="RefSeq" id="WP_085800272.1">
    <property type="nucleotide sequence ID" value="NZ_FWXB01000007.1"/>
</dbReference>
<evidence type="ECO:0000313" key="4">
    <source>
        <dbReference type="EMBL" id="SMC12310.1"/>
    </source>
</evidence>
<dbReference type="GO" id="GO:0106008">
    <property type="term" value="F:2-oxoglutaramate amidase activity"/>
    <property type="evidence" value="ECO:0007669"/>
    <property type="project" value="UniProtKB-EC"/>
</dbReference>
<dbReference type="SUPFAM" id="SSF56317">
    <property type="entry name" value="Carbon-nitrogen hydrolase"/>
    <property type="match status" value="1"/>
</dbReference>
<dbReference type="InterPro" id="IPR045254">
    <property type="entry name" value="Nit1/2_C-N_Hydrolase"/>
</dbReference>
<dbReference type="AlphaFoldDB" id="A0A1X7BS16"/>
<dbReference type="CDD" id="cd07572">
    <property type="entry name" value="nit"/>
    <property type="match status" value="1"/>
</dbReference>
<accession>A0A1X7BS16</accession>
<name>A0A1X7BS16_9RHOB</name>
<dbReference type="Pfam" id="PF00795">
    <property type="entry name" value="CN_hydrolase"/>
    <property type="match status" value="1"/>
</dbReference>
<dbReference type="PANTHER" id="PTHR23088:SF27">
    <property type="entry name" value="DEAMINATED GLUTATHIONE AMIDASE"/>
    <property type="match status" value="1"/>
</dbReference>
<dbReference type="EMBL" id="FWXB01000007">
    <property type="protein sequence ID" value="SMC12310.1"/>
    <property type="molecule type" value="Genomic_DNA"/>
</dbReference>
<protein>
    <submittedName>
        <fullName evidence="4">2-oxoglutaramate amidase</fullName>
        <ecNumber evidence="4">3.5.1.111</ecNumber>
    </submittedName>
</protein>
<proteinExistence type="inferred from homology"/>
<dbReference type="InterPro" id="IPR001110">
    <property type="entry name" value="UPF0012_CS"/>
</dbReference>
<dbReference type="Gene3D" id="3.60.110.10">
    <property type="entry name" value="Carbon-nitrogen hydrolase"/>
    <property type="match status" value="1"/>
</dbReference>
<sequence>MPRPLDIACLQTRPMPDFAQALDEAMPLANSAATAGADILFLPEYCGGLKTDGPRVTPPSAPEGAHPFLQAMQEFAAKRQVWINLGSIAVDGPDGKIINRGYMLDDNGGIRGSYDKIHMFDIQLSETEIYRESACVSAGNKAVIHDTPFARIGHTICYDLRFPDLFRQLAQAGAEIIICPAAFTRKTGEAHWHVLNRARAIETTRFVISPCAIGPVPGGGESYGHSLVVDPWGEVISDGGTLPGVVQARIDLDKVAETERRIPSLGHDRPYTLTNDTKRNVA</sequence>
<dbReference type="EC" id="3.5.1.111" evidence="4"/>
<keyword evidence="2 4" id="KW-0378">Hydrolase</keyword>
<dbReference type="InterPro" id="IPR036526">
    <property type="entry name" value="C-N_Hydrolase_sf"/>
</dbReference>
<dbReference type="Proteomes" id="UP000193224">
    <property type="component" value="Unassembled WGS sequence"/>
</dbReference>
<dbReference type="PANTHER" id="PTHR23088">
    <property type="entry name" value="NITRILASE-RELATED"/>
    <property type="match status" value="1"/>
</dbReference>
<evidence type="ECO:0000259" key="3">
    <source>
        <dbReference type="PROSITE" id="PS50263"/>
    </source>
</evidence>
<feature type="domain" description="CN hydrolase" evidence="3">
    <location>
        <begin position="5"/>
        <end position="252"/>
    </location>
</feature>
<dbReference type="OrthoDB" id="9811121at2"/>
<dbReference type="PROSITE" id="PS01227">
    <property type="entry name" value="UPF0012"/>
    <property type="match status" value="1"/>
</dbReference>